<feature type="region of interest" description="Disordered" evidence="3">
    <location>
        <begin position="1526"/>
        <end position="1555"/>
    </location>
</feature>
<feature type="transmembrane region" description="Helical" evidence="4">
    <location>
        <begin position="327"/>
        <end position="346"/>
    </location>
</feature>
<dbReference type="PANTHER" id="PTHR10110">
    <property type="entry name" value="SODIUM/HYDROGEN EXCHANGER"/>
    <property type="match status" value="1"/>
</dbReference>
<evidence type="ECO:0000313" key="5">
    <source>
        <dbReference type="EMBL" id="KAG2448639.1"/>
    </source>
</evidence>
<feature type="region of interest" description="Disordered" evidence="3">
    <location>
        <begin position="1342"/>
        <end position="1417"/>
    </location>
</feature>
<feature type="transmembrane region" description="Helical" evidence="4">
    <location>
        <begin position="398"/>
        <end position="420"/>
    </location>
</feature>
<dbReference type="InterPro" id="IPR018490">
    <property type="entry name" value="cNMP-bd_dom_sf"/>
</dbReference>
<feature type="compositionally biased region" description="Pro residues" evidence="3">
    <location>
        <begin position="898"/>
        <end position="915"/>
    </location>
</feature>
<dbReference type="GO" id="GO:0005886">
    <property type="term" value="C:plasma membrane"/>
    <property type="evidence" value="ECO:0007669"/>
    <property type="project" value="TreeGrafter"/>
</dbReference>
<feature type="region of interest" description="Disordered" evidence="3">
    <location>
        <begin position="818"/>
        <end position="878"/>
    </location>
</feature>
<comment type="caution">
    <text evidence="5">The sequence shown here is derived from an EMBL/GenBank/DDBJ whole genome shotgun (WGS) entry which is preliminary data.</text>
</comment>
<gene>
    <name evidence="5" type="ORF">HYH02_006526</name>
</gene>
<feature type="transmembrane region" description="Helical" evidence="4">
    <location>
        <begin position="94"/>
        <end position="111"/>
    </location>
</feature>
<feature type="transmembrane region" description="Helical" evidence="4">
    <location>
        <begin position="479"/>
        <end position="507"/>
    </location>
</feature>
<dbReference type="GO" id="GO:0015385">
    <property type="term" value="F:sodium:proton antiporter activity"/>
    <property type="evidence" value="ECO:0007669"/>
    <property type="project" value="InterPro"/>
</dbReference>
<feature type="compositionally biased region" description="Pro residues" evidence="3">
    <location>
        <begin position="863"/>
        <end position="875"/>
    </location>
</feature>
<keyword evidence="4" id="KW-0472">Membrane</keyword>
<feature type="compositionally biased region" description="Gly residues" evidence="3">
    <location>
        <begin position="1342"/>
        <end position="1352"/>
    </location>
</feature>
<dbReference type="SUPFAM" id="SSF51206">
    <property type="entry name" value="cAMP-binding domain-like"/>
    <property type="match status" value="1"/>
</dbReference>
<sequence>MALALLKFALETLGQLQQGALGPGYSQHGRHLLSGGGAPAGADYCQNYNVTYEHRVDNTEGWNWCLVPDGGFDAIFFAGLAIITMCLASARWDALIVLFFGGVYFAFAYYFNLEHVSNAVMLWLGMRPADIFVFVFLPPFLLDLSVRVDYFLLKKVAFNVAFMAFVMVIMSCLMLIPFMLYALDLQASGWTAAHVALFGSMIASTDAASVSAVLRSGGGPEILSVLLEGECLFNDASSLTLFEIFKEVVVEHERTTLAHDLEGIVVRTIWSCFVGVCIGVALGIFTRWVYAWMQHRNMEPQAEVAWSVGGAYLSFYITQVWCRGSGCVGSVAFGLYGSGTLLWGMSTKARLTGIFDKFWTVMTFLINGLIFFYVGASAVNFTIRASNELFEEEGSDTLAIILLYKLPLIYLASFTLRFVLMYLSFKFLQLVRLSEPRPIQEVAFLTIGGLRGSLSLVLAQSAATLASTSVEDRRVKAEIAIFTAGYVVMTLLINAPLAAPALTLLGLDKVRQEQLAMRGEVKNLFRKFTSTAIEDLEVNQDEDELLQGLDWAMLKKETNFDHHLDKELPEIQPRVRWFVGTAGRLWTMFFVPGTFWMALRRRCCGGGGGGGGPRTSDSGATDDEGFDADAAKAEAAKAEADLKRATQYNMRELGRAESRAPGSVFTSGATTTSASSLGSSYSSGGGGGLQPFGKTFLVIRDQPRARSSTGPPGFNRTGSSNSAAAAAAQRRVQSGPPLQLPAASSLRRQTSRLQANLILNTNGSMGLAPDGTPKTGGVAAAAAGAAFGAAAAAAVGDGNSSERQLLRSTSRFMEGAVAGPMTRQKSGALGSPHTSNTGMDGAAATVSPKGPAAAAAAASTPSPVTPALPPPPPTLQPVLSESDIQLVEAQPVAAAAPAPAPAPSPFATPAGPPTTPGGMDSPHLVPSHKSTGGDAAIEAALAAAHADGDEPTAEPAERKSASAVGPPRKAPSGSTGALAAAAAGSTPAGSRPVSRLATSTSVGGGLAALVAGGGGGGGAPPVGLPSGGLPSGTLSRLGVSSTTAPSAAHGMHHSVSTGSLLLPTPAGLDAATAMIAGKPDGAAAAAVDDGELLQSVLVIKPSTGGGGGAAAGGAGATGTGKRAGLAAASGVRLVQRLGEDGGGAIEALRVDPGAAAGGGARPLGRGSVRLAAMDVTQDPAAAAAANVLASPGKPLGRASLTLPSAPQPQLLQAEGSRPLGRGSGIFTIPANPLGAKSGAQPFEPPSLGPFEFALPEELAAQTSGAVADGPASKRLMQLREGEPAAAADDGGGGGGAGGGLGRSSVRPGGAGASALGRASVRLGRPGLTAASVHLARIYDAEPGGGGGAGGGLSRPSVRLPTGGEGAGGALGRSSMRMPGADGGGGGGGGGLGRSSMRHPAGGGGGPADGTPGLGRGSVRLSDVAALQAVGERPSVTSQPASASASASAGGNHILAQVALINQRDSGVNGGGSGGGSATAGHGGVAGGVGGSGHGQHGFKAIASSVLHGSYLQSLVRRSAGGLAAASRGGAAGAGTAGGGGGGQYSREGSGRGTEGAALGRRTRMAETAAALARASASGALRDVEGGGAAALPDTLDSPLLVEYRMRLLAGLKQYYRQKHAEGSLSPSAYKVLSYVADQSYHHPELPLALWSMVRQEVGAGLLLQAEASVYFKLKHWTASAKTSSNGFVRTVVPRLLVPFVWVLSGHISATTLRGLETAVELWASLTQSLQTEWLQYSGLYGELLLEEVQHEADGAWAYIIERRIEAPNKFGAVQTHRAIIELLTQQQTFVRDMNAGGMIDESECRKIVEVVERRLQLLARRGPRWRQPTVTEVLANTAFLRGVPQRVIEWIRKNSDMRVYQQGAAIWDMGRKMTGAAPDGLIVVIRGVVRMMADHDGVLVPYYLGAGGVGGLTSCVLESHVPGMSSAAAYAEGNAMGKGPVVMHIPWSLLQVLRRFSREEGLAPYQALELQLYRTAAAYVLDILKQQVSHQFSAFIRSSMLTILLSKRTDAPAVRRQRVRLLLQPAANSEHVHIDGGIDWLSELMAQPEPVVRQLLSPDSPPTTQAAAVAAVAAGASGAEAMASATWLEAMYKAVAASTMAVVDVIRSSIKDSMLLVLSPGQGIVQRTTMVLIQGSLQPTPVLLKADGSGGASGAGGPFVASTNEKHVAPSVMVWVSDFFEGDLVAQKPLEVVAGARGATLLVWGVDPEDLLLPPPPPAVVAAVMGGSGSGKRRDGAGAGAAGADGGAGAAAGGGGAVGSSKSGKVLAKENSGPLSGAAAVAAALGLGGGGAPAPAPKPLEVVRESVAELSTIGTPPGDAVAAALHGAAAGGKAANGSSAVAKAPE</sequence>
<organism evidence="5 6">
    <name type="scientific">Chlamydomonas schloesseri</name>
    <dbReference type="NCBI Taxonomy" id="2026947"/>
    <lineage>
        <taxon>Eukaryota</taxon>
        <taxon>Viridiplantae</taxon>
        <taxon>Chlorophyta</taxon>
        <taxon>core chlorophytes</taxon>
        <taxon>Chlorophyceae</taxon>
        <taxon>CS clade</taxon>
        <taxon>Chlamydomonadales</taxon>
        <taxon>Chlamydomonadaceae</taxon>
        <taxon>Chlamydomonas</taxon>
    </lineage>
</organism>
<dbReference type="GO" id="GO:0051453">
    <property type="term" value="P:regulation of intracellular pH"/>
    <property type="evidence" value="ECO:0007669"/>
    <property type="project" value="TreeGrafter"/>
</dbReference>
<keyword evidence="1" id="KW-0813">Transport</keyword>
<evidence type="ECO:0000256" key="2">
    <source>
        <dbReference type="ARBA" id="ARBA00023065"/>
    </source>
</evidence>
<dbReference type="Proteomes" id="UP000613740">
    <property type="component" value="Unassembled WGS sequence"/>
</dbReference>
<feature type="transmembrane region" description="Helical" evidence="4">
    <location>
        <begin position="131"/>
        <end position="153"/>
    </location>
</feature>
<feature type="compositionally biased region" description="Gly residues" evidence="3">
    <location>
        <begin position="1400"/>
        <end position="1415"/>
    </location>
</feature>
<feature type="region of interest" description="Disordered" evidence="3">
    <location>
        <begin position="704"/>
        <end position="745"/>
    </location>
</feature>
<feature type="compositionally biased region" description="Gly residues" evidence="3">
    <location>
        <begin position="1529"/>
        <end position="1543"/>
    </location>
</feature>
<dbReference type="InterPro" id="IPR018422">
    <property type="entry name" value="Cation/H_exchanger_CPA1"/>
</dbReference>
<dbReference type="OrthoDB" id="441412at2759"/>
<feature type="compositionally biased region" description="Low complexity" evidence="3">
    <location>
        <begin position="842"/>
        <end position="862"/>
    </location>
</feature>
<protein>
    <recommendedName>
        <fullName evidence="7">Cation/H+ exchanger domain-containing protein</fullName>
    </recommendedName>
</protein>
<feature type="compositionally biased region" description="Gly residues" evidence="3">
    <location>
        <begin position="1289"/>
        <end position="1301"/>
    </location>
</feature>
<keyword evidence="6" id="KW-1185">Reference proteome</keyword>
<name>A0A835WJZ3_9CHLO</name>
<feature type="region of interest" description="Disordered" evidence="3">
    <location>
        <begin position="2225"/>
        <end position="2255"/>
    </location>
</feature>
<dbReference type="Gene3D" id="6.10.140.1330">
    <property type="match status" value="1"/>
</dbReference>
<keyword evidence="4" id="KW-0812">Transmembrane</keyword>
<feature type="compositionally biased region" description="Gly residues" evidence="3">
    <location>
        <begin position="1019"/>
        <end position="1030"/>
    </location>
</feature>
<evidence type="ECO:0008006" key="7">
    <source>
        <dbReference type="Google" id="ProtNLM"/>
    </source>
</evidence>
<feature type="region of interest" description="Disordered" evidence="3">
    <location>
        <begin position="1019"/>
        <end position="1053"/>
    </location>
</feature>
<dbReference type="GO" id="GO:0015386">
    <property type="term" value="F:potassium:proton antiporter activity"/>
    <property type="evidence" value="ECO:0007669"/>
    <property type="project" value="TreeGrafter"/>
</dbReference>
<feature type="transmembrane region" description="Helical" evidence="4">
    <location>
        <begin position="70"/>
        <end position="87"/>
    </location>
</feature>
<keyword evidence="4" id="KW-1133">Transmembrane helix</keyword>
<feature type="region of interest" description="Disordered" evidence="3">
    <location>
        <begin position="892"/>
        <end position="931"/>
    </location>
</feature>
<evidence type="ECO:0000256" key="4">
    <source>
        <dbReference type="SAM" id="Phobius"/>
    </source>
</evidence>
<keyword evidence="2" id="KW-0406">Ion transport</keyword>
<accession>A0A835WJZ3</accession>
<dbReference type="GO" id="GO:0098719">
    <property type="term" value="P:sodium ion import across plasma membrane"/>
    <property type="evidence" value="ECO:0007669"/>
    <property type="project" value="TreeGrafter"/>
</dbReference>
<feature type="compositionally biased region" description="Gly residues" evidence="3">
    <location>
        <begin position="1380"/>
        <end position="1392"/>
    </location>
</feature>
<proteinExistence type="predicted"/>
<feature type="region of interest" description="Disordered" evidence="3">
    <location>
        <begin position="653"/>
        <end position="686"/>
    </location>
</feature>
<evidence type="ECO:0000313" key="6">
    <source>
        <dbReference type="Proteomes" id="UP000613740"/>
    </source>
</evidence>
<dbReference type="PANTHER" id="PTHR10110:SF197">
    <property type="entry name" value="SODIUM_HYDROGEN EXCHANGER"/>
    <property type="match status" value="1"/>
</dbReference>
<feature type="transmembrane region" description="Helical" evidence="4">
    <location>
        <begin position="160"/>
        <end position="183"/>
    </location>
</feature>
<feature type="region of interest" description="Disordered" evidence="3">
    <location>
        <begin position="1280"/>
        <end position="1311"/>
    </location>
</feature>
<feature type="transmembrane region" description="Helical" evidence="4">
    <location>
        <begin position="358"/>
        <end position="378"/>
    </location>
</feature>
<reference evidence="5" key="1">
    <citation type="journal article" date="2020" name="bioRxiv">
        <title>Comparative genomics of Chlamydomonas.</title>
        <authorList>
            <person name="Craig R.J."/>
            <person name="Hasan A.R."/>
            <person name="Ness R.W."/>
            <person name="Keightley P.D."/>
        </authorList>
    </citation>
    <scope>NUCLEOTIDE SEQUENCE</scope>
    <source>
        <strain evidence="5">CCAP 11/173</strain>
    </source>
</reference>
<feature type="compositionally biased region" description="Low complexity" evidence="3">
    <location>
        <begin position="970"/>
        <end position="990"/>
    </location>
</feature>
<evidence type="ECO:0000256" key="1">
    <source>
        <dbReference type="ARBA" id="ARBA00022448"/>
    </source>
</evidence>
<feature type="region of interest" description="Disordered" evidence="3">
    <location>
        <begin position="944"/>
        <end position="998"/>
    </location>
</feature>
<feature type="compositionally biased region" description="Gly residues" evidence="3">
    <location>
        <begin position="2237"/>
        <end position="2255"/>
    </location>
</feature>
<feature type="compositionally biased region" description="Polar residues" evidence="3">
    <location>
        <begin position="705"/>
        <end position="722"/>
    </location>
</feature>
<dbReference type="EMBL" id="JAEHOD010000017">
    <property type="protein sequence ID" value="KAG2448639.1"/>
    <property type="molecule type" value="Genomic_DNA"/>
</dbReference>
<feature type="compositionally biased region" description="Low complexity" evidence="3">
    <location>
        <begin position="662"/>
        <end position="682"/>
    </location>
</feature>
<feature type="transmembrane region" description="Helical" evidence="4">
    <location>
        <begin position="268"/>
        <end position="290"/>
    </location>
</feature>
<evidence type="ECO:0000256" key="3">
    <source>
        <dbReference type="SAM" id="MobiDB-lite"/>
    </source>
</evidence>
<feature type="region of interest" description="Disordered" evidence="3">
    <location>
        <begin position="1212"/>
        <end position="1250"/>
    </location>
</feature>